<accession>A0A915JYM3</accession>
<reference evidence="3" key="1">
    <citation type="submission" date="2022-11" db="UniProtKB">
        <authorList>
            <consortium name="WormBaseParasite"/>
        </authorList>
    </citation>
    <scope>IDENTIFICATION</scope>
</reference>
<evidence type="ECO:0000313" key="2">
    <source>
        <dbReference type="Proteomes" id="UP000887565"/>
    </source>
</evidence>
<dbReference type="Proteomes" id="UP000887565">
    <property type="component" value="Unplaced"/>
</dbReference>
<protein>
    <submittedName>
        <fullName evidence="3">Uncharacterized protein</fullName>
    </submittedName>
</protein>
<keyword evidence="2" id="KW-1185">Reference proteome</keyword>
<dbReference type="WBParaSite" id="nRc.2.0.1.t31457-RA">
    <property type="protein sequence ID" value="nRc.2.0.1.t31457-RA"/>
    <property type="gene ID" value="nRc.2.0.1.g31457"/>
</dbReference>
<organism evidence="2 3">
    <name type="scientific">Romanomermis culicivorax</name>
    <name type="common">Nematode worm</name>
    <dbReference type="NCBI Taxonomy" id="13658"/>
    <lineage>
        <taxon>Eukaryota</taxon>
        <taxon>Metazoa</taxon>
        <taxon>Ecdysozoa</taxon>
        <taxon>Nematoda</taxon>
        <taxon>Enoplea</taxon>
        <taxon>Dorylaimia</taxon>
        <taxon>Mermithida</taxon>
        <taxon>Mermithoidea</taxon>
        <taxon>Mermithidae</taxon>
        <taxon>Romanomermis</taxon>
    </lineage>
</organism>
<sequence length="94" mass="9961">MASDALWNRSPNAGGDCPAAITAAKRPPKVANTFGETLPALNKDVSIIEASPFPMARALQSPKVGILREVNPCGGLVIDFPREEPISSDDDDEE</sequence>
<evidence type="ECO:0000313" key="3">
    <source>
        <dbReference type="WBParaSite" id="nRc.2.0.1.t31457-RA"/>
    </source>
</evidence>
<evidence type="ECO:0000256" key="1">
    <source>
        <dbReference type="SAM" id="MobiDB-lite"/>
    </source>
</evidence>
<dbReference type="AlphaFoldDB" id="A0A915JYM3"/>
<proteinExistence type="predicted"/>
<name>A0A915JYM3_ROMCU</name>
<feature type="region of interest" description="Disordered" evidence="1">
    <location>
        <begin position="1"/>
        <end position="20"/>
    </location>
</feature>